<evidence type="ECO:0000313" key="1">
    <source>
        <dbReference type="EMBL" id="KAJ8676808.1"/>
    </source>
</evidence>
<keyword evidence="2" id="KW-1185">Reference proteome</keyword>
<evidence type="ECO:0000313" key="2">
    <source>
        <dbReference type="Proteomes" id="UP001239111"/>
    </source>
</evidence>
<name>A0ACC2P038_9HYME</name>
<proteinExistence type="predicted"/>
<comment type="caution">
    <text evidence="1">The sequence shown here is derived from an EMBL/GenBank/DDBJ whole genome shotgun (WGS) entry which is preliminary data.</text>
</comment>
<gene>
    <name evidence="1" type="ORF">QAD02_012595</name>
</gene>
<sequence>MGKYENFRYGIHDESIAYAIFDIFHTDAELSKYKQDLDSFKESPSAKTKAIEVVDESSGQLSKSFWARVVLVIVNKGNIDRRSLTKYAGICYFKFKKAQQYKKIKEFYEKLVQHYTEHQNSSNTPPPEFDREDSFAGIGNIEVTH</sequence>
<dbReference type="EMBL" id="CM056742">
    <property type="protein sequence ID" value="KAJ8676808.1"/>
    <property type="molecule type" value="Genomic_DNA"/>
</dbReference>
<dbReference type="Proteomes" id="UP001239111">
    <property type="component" value="Chromosome 2"/>
</dbReference>
<protein>
    <submittedName>
        <fullName evidence="1">Uncharacterized protein</fullName>
    </submittedName>
</protein>
<reference evidence="1" key="1">
    <citation type="submission" date="2023-04" db="EMBL/GenBank/DDBJ databases">
        <title>A chromosome-level genome assembly of the parasitoid wasp Eretmocerus hayati.</title>
        <authorList>
            <person name="Zhong Y."/>
            <person name="Liu S."/>
            <person name="Liu Y."/>
        </authorList>
    </citation>
    <scope>NUCLEOTIDE SEQUENCE</scope>
    <source>
        <strain evidence="1">ZJU_SS_LIU_2023</strain>
    </source>
</reference>
<accession>A0ACC2P038</accession>
<organism evidence="1 2">
    <name type="scientific">Eretmocerus hayati</name>
    <dbReference type="NCBI Taxonomy" id="131215"/>
    <lineage>
        <taxon>Eukaryota</taxon>
        <taxon>Metazoa</taxon>
        <taxon>Ecdysozoa</taxon>
        <taxon>Arthropoda</taxon>
        <taxon>Hexapoda</taxon>
        <taxon>Insecta</taxon>
        <taxon>Pterygota</taxon>
        <taxon>Neoptera</taxon>
        <taxon>Endopterygota</taxon>
        <taxon>Hymenoptera</taxon>
        <taxon>Apocrita</taxon>
        <taxon>Proctotrupomorpha</taxon>
        <taxon>Chalcidoidea</taxon>
        <taxon>Aphelinidae</taxon>
        <taxon>Aphelininae</taxon>
        <taxon>Eretmocerus</taxon>
    </lineage>
</organism>